<feature type="domain" description="EamA" evidence="7">
    <location>
        <begin position="173"/>
        <end position="300"/>
    </location>
</feature>
<dbReference type="Proteomes" id="UP000249577">
    <property type="component" value="Unassembled WGS sequence"/>
</dbReference>
<comment type="subcellular location">
    <subcellularLocation>
        <location evidence="1">Membrane</location>
        <topology evidence="1">Multi-pass membrane protein</topology>
    </subcellularLocation>
</comment>
<feature type="transmembrane region" description="Helical" evidence="6">
    <location>
        <begin position="198"/>
        <end position="221"/>
    </location>
</feature>
<feature type="transmembrane region" description="Helical" evidence="6">
    <location>
        <begin position="77"/>
        <end position="99"/>
    </location>
</feature>
<evidence type="ECO:0000256" key="2">
    <source>
        <dbReference type="ARBA" id="ARBA00007362"/>
    </source>
</evidence>
<feature type="transmembrane region" description="Helical" evidence="6">
    <location>
        <begin position="163"/>
        <end position="186"/>
    </location>
</feature>
<evidence type="ECO:0000256" key="5">
    <source>
        <dbReference type="ARBA" id="ARBA00023136"/>
    </source>
</evidence>
<reference evidence="8 9" key="1">
    <citation type="submission" date="2017-08" db="EMBL/GenBank/DDBJ databases">
        <title>Infants hospitalized years apart are colonized by the same room-sourced microbial strains.</title>
        <authorList>
            <person name="Brooks B."/>
            <person name="Olm M.R."/>
            <person name="Firek B.A."/>
            <person name="Baker R."/>
            <person name="Thomas B.C."/>
            <person name="Morowitz M.J."/>
            <person name="Banfield J.F."/>
        </authorList>
    </citation>
    <scope>NUCLEOTIDE SEQUENCE [LARGE SCALE GENOMIC DNA]</scope>
    <source>
        <strain evidence="8">S2_005_003_R2_43</strain>
    </source>
</reference>
<dbReference type="Pfam" id="PF00892">
    <property type="entry name" value="EamA"/>
    <property type="match status" value="2"/>
</dbReference>
<sequence length="322" mass="33833">MPHPAAAPQAPSLDRTDLGLYATLVLVWGTSWYAIHHQLGVVAPVVSLLWRFLLAAALCVCVALWRGERMAWPARLHLRFAAAGVLMFSTNFLLFYLAGRHVPTGLLAVVFALASPINLGLSTLFFRRPLEPRVLAGAAIGIAGVGCLYAPEIAGTGFDAAALGGLALSVAGTCCFCLGNMVSATIQEDGVGDRAATAWGMVYGSAWLFILCLAIGAPFSIDLRPPYLISLVWLAAGSSVAAFIAYLALIKRMGPARAGFATVLFPVVALAISSLFEDYHWGPLAIFGVGLVAVGNVVVLGLFGRSRSRPQRPKADPGSISA</sequence>
<accession>A0A2W5M8Q7</accession>
<evidence type="ECO:0000313" key="8">
    <source>
        <dbReference type="EMBL" id="PZQ16177.1"/>
    </source>
</evidence>
<dbReference type="GO" id="GO:0016020">
    <property type="term" value="C:membrane"/>
    <property type="evidence" value="ECO:0007669"/>
    <property type="project" value="UniProtKB-SubCell"/>
</dbReference>
<evidence type="ECO:0000259" key="7">
    <source>
        <dbReference type="Pfam" id="PF00892"/>
    </source>
</evidence>
<keyword evidence="5 6" id="KW-0472">Membrane</keyword>
<evidence type="ECO:0000256" key="6">
    <source>
        <dbReference type="SAM" id="Phobius"/>
    </source>
</evidence>
<organism evidence="8 9">
    <name type="scientific">Ancylobacter novellus</name>
    <name type="common">Thiobacillus novellus</name>
    <dbReference type="NCBI Taxonomy" id="921"/>
    <lineage>
        <taxon>Bacteria</taxon>
        <taxon>Pseudomonadati</taxon>
        <taxon>Pseudomonadota</taxon>
        <taxon>Alphaproteobacteria</taxon>
        <taxon>Hyphomicrobiales</taxon>
        <taxon>Xanthobacteraceae</taxon>
        <taxon>Ancylobacter</taxon>
    </lineage>
</organism>
<evidence type="ECO:0000313" key="9">
    <source>
        <dbReference type="Proteomes" id="UP000249577"/>
    </source>
</evidence>
<feature type="transmembrane region" description="Helical" evidence="6">
    <location>
        <begin position="41"/>
        <end position="65"/>
    </location>
</feature>
<dbReference type="PANTHER" id="PTHR32322:SF2">
    <property type="entry name" value="EAMA DOMAIN-CONTAINING PROTEIN"/>
    <property type="match status" value="1"/>
</dbReference>
<name>A0A2W5M8Q7_ANCNO</name>
<comment type="similarity">
    <text evidence="2">Belongs to the EamA transporter family.</text>
</comment>
<dbReference type="InterPro" id="IPR000620">
    <property type="entry name" value="EamA_dom"/>
</dbReference>
<protein>
    <submittedName>
        <fullName evidence="8">EamA family transporter</fullName>
    </submittedName>
</protein>
<dbReference type="EMBL" id="QFPN01000004">
    <property type="protein sequence ID" value="PZQ16177.1"/>
    <property type="molecule type" value="Genomic_DNA"/>
</dbReference>
<dbReference type="AlphaFoldDB" id="A0A2W5M8Q7"/>
<keyword evidence="3 6" id="KW-0812">Transmembrane</keyword>
<feature type="transmembrane region" description="Helical" evidence="6">
    <location>
        <begin position="282"/>
        <end position="304"/>
    </location>
</feature>
<feature type="transmembrane region" description="Helical" evidence="6">
    <location>
        <begin position="105"/>
        <end position="126"/>
    </location>
</feature>
<dbReference type="SUPFAM" id="SSF103481">
    <property type="entry name" value="Multidrug resistance efflux transporter EmrE"/>
    <property type="match status" value="2"/>
</dbReference>
<dbReference type="InterPro" id="IPR050638">
    <property type="entry name" value="AA-Vitamin_Transporters"/>
</dbReference>
<evidence type="ECO:0000256" key="1">
    <source>
        <dbReference type="ARBA" id="ARBA00004141"/>
    </source>
</evidence>
<keyword evidence="4 6" id="KW-1133">Transmembrane helix</keyword>
<feature type="transmembrane region" description="Helical" evidence="6">
    <location>
        <begin position="256"/>
        <end position="276"/>
    </location>
</feature>
<feature type="transmembrane region" description="Helical" evidence="6">
    <location>
        <begin position="133"/>
        <end position="151"/>
    </location>
</feature>
<evidence type="ECO:0000256" key="3">
    <source>
        <dbReference type="ARBA" id="ARBA00022692"/>
    </source>
</evidence>
<dbReference type="PANTHER" id="PTHR32322">
    <property type="entry name" value="INNER MEMBRANE TRANSPORTER"/>
    <property type="match status" value="1"/>
</dbReference>
<proteinExistence type="inferred from homology"/>
<gene>
    <name evidence="8" type="ORF">DI565_10325</name>
</gene>
<feature type="domain" description="EamA" evidence="7">
    <location>
        <begin position="23"/>
        <end position="148"/>
    </location>
</feature>
<feature type="transmembrane region" description="Helical" evidence="6">
    <location>
        <begin position="227"/>
        <end position="249"/>
    </location>
</feature>
<dbReference type="InterPro" id="IPR037185">
    <property type="entry name" value="EmrE-like"/>
</dbReference>
<comment type="caution">
    <text evidence="8">The sequence shown here is derived from an EMBL/GenBank/DDBJ whole genome shotgun (WGS) entry which is preliminary data.</text>
</comment>
<evidence type="ECO:0000256" key="4">
    <source>
        <dbReference type="ARBA" id="ARBA00022989"/>
    </source>
</evidence>